<dbReference type="GO" id="GO:0071555">
    <property type="term" value="P:cell wall organization"/>
    <property type="evidence" value="ECO:0007669"/>
    <property type="project" value="UniProtKB-KW"/>
</dbReference>
<dbReference type="InterPro" id="IPR026044">
    <property type="entry name" value="MltA"/>
</dbReference>
<dbReference type="PANTHER" id="PTHR30124:SF0">
    <property type="entry name" value="MEMBRANE-BOUND LYTIC MUREIN TRANSGLYCOSYLASE A"/>
    <property type="match status" value="1"/>
</dbReference>
<dbReference type="CDD" id="cd14668">
    <property type="entry name" value="mlta_B"/>
    <property type="match status" value="1"/>
</dbReference>
<dbReference type="SUPFAM" id="SSF50685">
    <property type="entry name" value="Barwin-like endoglucanases"/>
    <property type="match status" value="1"/>
</dbReference>
<evidence type="ECO:0000256" key="2">
    <source>
        <dbReference type="ARBA" id="ARBA00012587"/>
    </source>
</evidence>
<dbReference type="CDD" id="cd14485">
    <property type="entry name" value="mltA_like_LT_A"/>
    <property type="match status" value="1"/>
</dbReference>
<dbReference type="GO" id="GO:0008933">
    <property type="term" value="F:peptidoglycan lytic transglycosylase activity"/>
    <property type="evidence" value="ECO:0007669"/>
    <property type="project" value="TreeGrafter"/>
</dbReference>
<proteinExistence type="predicted"/>
<dbReference type="EC" id="4.2.2.n1" evidence="2"/>
<evidence type="ECO:0000313" key="7">
    <source>
        <dbReference type="EMBL" id="APW66741.1"/>
    </source>
</evidence>
<keyword evidence="3" id="KW-0456">Lyase</keyword>
<dbReference type="STRING" id="1850254.LPB137_13185"/>
<dbReference type="Proteomes" id="UP000186074">
    <property type="component" value="Chromosome"/>
</dbReference>
<evidence type="ECO:0000256" key="3">
    <source>
        <dbReference type="ARBA" id="ARBA00023239"/>
    </source>
</evidence>
<dbReference type="GO" id="GO:0009254">
    <property type="term" value="P:peptidoglycan turnover"/>
    <property type="evidence" value="ECO:0007669"/>
    <property type="project" value="InterPro"/>
</dbReference>
<dbReference type="GO" id="GO:0004553">
    <property type="term" value="F:hydrolase activity, hydrolyzing O-glycosyl compounds"/>
    <property type="evidence" value="ECO:0007669"/>
    <property type="project" value="InterPro"/>
</dbReference>
<evidence type="ECO:0000256" key="1">
    <source>
        <dbReference type="ARBA" id="ARBA00001420"/>
    </source>
</evidence>
<dbReference type="Pfam" id="PF06725">
    <property type="entry name" value="3D"/>
    <property type="match status" value="1"/>
</dbReference>
<dbReference type="EMBL" id="CP019070">
    <property type="protein sequence ID" value="APW66741.1"/>
    <property type="molecule type" value="Genomic_DNA"/>
</dbReference>
<keyword evidence="8" id="KW-1185">Reference proteome</keyword>
<dbReference type="AlphaFoldDB" id="A0A1P8KQE4"/>
<evidence type="ECO:0000313" key="8">
    <source>
        <dbReference type="Proteomes" id="UP000186074"/>
    </source>
</evidence>
<protein>
    <recommendedName>
        <fullName evidence="2">peptidoglycan lytic exotransglycosylase</fullName>
        <ecNumber evidence="2">4.2.2.n1</ecNumber>
    </recommendedName>
    <alternativeName>
        <fullName evidence="5">Murein hydrolase A</fullName>
    </alternativeName>
</protein>
<dbReference type="InterPro" id="IPR036908">
    <property type="entry name" value="RlpA-like_sf"/>
</dbReference>
<sequence>MKHYLFITFLLFLFIGCTTKNGVLPEVKPTEKTKQLTKIKKTPFDYLDGFYDDDLDLALDVFKKACTKSKRKEQFKDVCENSLDFTNGKEFFTKNFTPKVLVSSTGDTGLITGYYEPLLYGSRTKSDLYPYPIYKTPKDLVTIKNKKRHSNFKHLRYKAKLKKGRYYPYDTREQIEKRDDLEVLCYVEDKIDLFFLQVQGSGRVLLDNGELINVGYANQNGRKYRSIGKKLIEDGYLEKEEVSLQTIKAFLLQNPLKVDEILNYNPSYVFFTEKKQTATGSLNVPLVAKRNIAVDRRYIPLGMPVFLETSNPKTKKAINKLVIAADTGGAIKGEIRADYFLGYGDEAMELAGLMKEEGRLFMLIPNVVVD</sequence>
<dbReference type="Gene3D" id="2.40.40.10">
    <property type="entry name" value="RlpA-like domain"/>
    <property type="match status" value="1"/>
</dbReference>
<dbReference type="RefSeq" id="WP_076088833.1">
    <property type="nucleotide sequence ID" value="NZ_CP019070.1"/>
</dbReference>
<name>A0A1P8KQE4_9BACT</name>
<dbReference type="Pfam" id="PF03562">
    <property type="entry name" value="MltA"/>
    <property type="match status" value="1"/>
</dbReference>
<evidence type="ECO:0000259" key="6">
    <source>
        <dbReference type="SMART" id="SM00925"/>
    </source>
</evidence>
<dbReference type="OrthoDB" id="9783686at2"/>
<evidence type="ECO:0000256" key="5">
    <source>
        <dbReference type="ARBA" id="ARBA00030918"/>
    </source>
</evidence>
<comment type="catalytic activity">
    <reaction evidence="1">
        <text>Exolytic cleavage of the (1-&gt;4)-beta-glycosidic linkage between N-acetylmuramic acid (MurNAc) and N-acetylglucosamine (GlcNAc) residues in peptidoglycan, from either the reducing or the non-reducing ends of the peptidoglycan chains, with concomitant formation of a 1,6-anhydrobond in the MurNAc residue.</text>
        <dbReference type="EC" id="4.2.2.n1"/>
    </reaction>
</comment>
<dbReference type="SMART" id="SM00925">
    <property type="entry name" value="MltA"/>
    <property type="match status" value="1"/>
</dbReference>
<dbReference type="PROSITE" id="PS51257">
    <property type="entry name" value="PROKAR_LIPOPROTEIN"/>
    <property type="match status" value="1"/>
</dbReference>
<reference evidence="7 8" key="1">
    <citation type="submission" date="2017-01" db="EMBL/GenBank/DDBJ databases">
        <title>Genome sequencing of Arcobacter sp. LPB0137.</title>
        <authorList>
            <person name="Lee G.-W."/>
            <person name="Yi H."/>
        </authorList>
    </citation>
    <scope>NUCLEOTIDE SEQUENCE [LARGE SCALE GENOMIC DNA]</scope>
    <source>
        <strain evidence="7 8">LPB0137</strain>
    </source>
</reference>
<dbReference type="PANTHER" id="PTHR30124">
    <property type="entry name" value="MEMBRANE-BOUND LYTIC MUREIN TRANSGLYCOSYLASE A"/>
    <property type="match status" value="1"/>
</dbReference>
<evidence type="ECO:0000256" key="4">
    <source>
        <dbReference type="ARBA" id="ARBA00023316"/>
    </source>
</evidence>
<keyword evidence="4" id="KW-0961">Cell wall biogenesis/degradation</keyword>
<dbReference type="PIRSF" id="PIRSF019422">
    <property type="entry name" value="MltA"/>
    <property type="match status" value="1"/>
</dbReference>
<dbReference type="InterPro" id="IPR005300">
    <property type="entry name" value="MltA_B"/>
</dbReference>
<keyword evidence="7" id="KW-0378">Hydrolase</keyword>
<accession>A0A1P8KQE4</accession>
<dbReference type="KEGG" id="alp:LPB137_13185"/>
<dbReference type="Gene3D" id="2.40.240.50">
    <property type="entry name" value="Barwin-like endoglucanases"/>
    <property type="match status" value="1"/>
</dbReference>
<dbReference type="GO" id="GO:0019867">
    <property type="term" value="C:outer membrane"/>
    <property type="evidence" value="ECO:0007669"/>
    <property type="project" value="InterPro"/>
</dbReference>
<organism evidence="7 8">
    <name type="scientific">Poseidonibacter parvus</name>
    <dbReference type="NCBI Taxonomy" id="1850254"/>
    <lineage>
        <taxon>Bacteria</taxon>
        <taxon>Pseudomonadati</taxon>
        <taxon>Campylobacterota</taxon>
        <taxon>Epsilonproteobacteria</taxon>
        <taxon>Campylobacterales</taxon>
        <taxon>Arcobacteraceae</taxon>
        <taxon>Poseidonibacter</taxon>
    </lineage>
</organism>
<feature type="domain" description="Lytic transglycosylase MltA" evidence="6">
    <location>
        <begin position="118"/>
        <end position="272"/>
    </location>
</feature>
<dbReference type="InterPro" id="IPR010611">
    <property type="entry name" value="3D_dom"/>
</dbReference>
<gene>
    <name evidence="7" type="ORF">LPB137_13185</name>
</gene>
<dbReference type="GO" id="GO:0009253">
    <property type="term" value="P:peptidoglycan catabolic process"/>
    <property type="evidence" value="ECO:0007669"/>
    <property type="project" value="TreeGrafter"/>
</dbReference>